<keyword evidence="5" id="KW-1185">Reference proteome</keyword>
<dbReference type="InterPro" id="IPR054767">
    <property type="entry name" value="Cas10-Cmr2_palm2"/>
</dbReference>
<evidence type="ECO:0000256" key="2">
    <source>
        <dbReference type="ARBA" id="ARBA00023118"/>
    </source>
</evidence>
<evidence type="ECO:0000313" key="4">
    <source>
        <dbReference type="EMBL" id="SHE31479.1"/>
    </source>
</evidence>
<dbReference type="AlphaFoldDB" id="A0A1M4SH19"/>
<proteinExistence type="predicted"/>
<protein>
    <recommendedName>
        <fullName evidence="3">Cas10/Cmr2 second palm domain-containing protein</fullName>
    </recommendedName>
</protein>
<sequence>MAGEYLLAAEADKIQDFIFRASQLQEVVGGSQILRRFCEEVPEYLRPRPAEVVVAGGGSFRLLFSSKEEAEQYGERLAEIYQRATGGSLTVADPVSVDGNFPEAASKAEKLLRRAKNRRGGAFSPVQMPYVAFCSVCGVGLARAWRQEGKGGARSQYLCASCLNKSREREDGRGEFLSSFYGGVLDEKDLSRYRWPKQAKDVACFDQRRHLAYLVADVNNMGRLFNRCDRAEMKELSQNMERIFHESLREPVKQLMERAGDDGKKLKENFIPFLPLILGGDDLFALLPAPWALDFTGKFVKNFNERIRKFVQDGLMMEEAAAPTINAAVVICKETYPFSLAHRRAEELLGKTKRLAVSLQYEEGINCSAVDCELISGSFAGEEVEAGKFRPSLRPYLVPAEGARGVPTGWGADLADLIQARYDLADLPQKRRARLREIFHLPVAGSREVEKTINRALREFVVRTQEVMPAGSGKENGLAANLCRALKSLGGGAEDREDEFLRKFGRLPKEKAEFGHGMPDLLRFWDFTFALDKKRSDYERGR</sequence>
<dbReference type="InterPro" id="IPR043128">
    <property type="entry name" value="Rev_trsase/Diguanyl_cyclase"/>
</dbReference>
<name>A0A1M4SH19_9FIRM</name>
<dbReference type="GO" id="GO:0000166">
    <property type="term" value="F:nucleotide binding"/>
    <property type="evidence" value="ECO:0007669"/>
    <property type="project" value="UniProtKB-KW"/>
</dbReference>
<evidence type="ECO:0000313" key="5">
    <source>
        <dbReference type="Proteomes" id="UP000184148"/>
    </source>
</evidence>
<dbReference type="Proteomes" id="UP000184148">
    <property type="component" value="Unassembled WGS sequence"/>
</dbReference>
<reference evidence="5" key="1">
    <citation type="submission" date="2016-11" db="EMBL/GenBank/DDBJ databases">
        <authorList>
            <person name="Varghese N."/>
            <person name="Submissions S."/>
        </authorList>
    </citation>
    <scope>NUCLEOTIDE SEQUENCE [LARGE SCALE GENOMIC DNA]</scope>
    <source>
        <strain evidence="5">DSM 12395</strain>
    </source>
</reference>
<dbReference type="STRING" id="1121429.SAMN02745133_00117"/>
<organism evidence="4 5">
    <name type="scientific">Desulforamulus putei DSM 12395</name>
    <dbReference type="NCBI Taxonomy" id="1121429"/>
    <lineage>
        <taxon>Bacteria</taxon>
        <taxon>Bacillati</taxon>
        <taxon>Bacillota</taxon>
        <taxon>Clostridia</taxon>
        <taxon>Eubacteriales</taxon>
        <taxon>Peptococcaceae</taxon>
        <taxon>Desulforamulus</taxon>
    </lineage>
</organism>
<feature type="domain" description="Cas10/Cmr2 second palm" evidence="3">
    <location>
        <begin position="211"/>
        <end position="353"/>
    </location>
</feature>
<dbReference type="Gene3D" id="3.30.70.270">
    <property type="match status" value="1"/>
</dbReference>
<gene>
    <name evidence="4" type="ORF">SAMN02745133_00117</name>
</gene>
<evidence type="ECO:0000256" key="1">
    <source>
        <dbReference type="ARBA" id="ARBA00022741"/>
    </source>
</evidence>
<dbReference type="OrthoDB" id="442064at2"/>
<dbReference type="Pfam" id="PF22335">
    <property type="entry name" value="Cas10-Cmr2_palm2"/>
    <property type="match status" value="1"/>
</dbReference>
<accession>A0A1M4SH19</accession>
<dbReference type="GO" id="GO:0051607">
    <property type="term" value="P:defense response to virus"/>
    <property type="evidence" value="ECO:0007669"/>
    <property type="project" value="UniProtKB-KW"/>
</dbReference>
<dbReference type="RefSeq" id="WP_073234078.1">
    <property type="nucleotide sequence ID" value="NZ_FQUY01000001.1"/>
</dbReference>
<keyword evidence="1" id="KW-0547">Nucleotide-binding</keyword>
<dbReference type="EMBL" id="FQUY01000001">
    <property type="protein sequence ID" value="SHE31479.1"/>
    <property type="molecule type" value="Genomic_DNA"/>
</dbReference>
<evidence type="ECO:0000259" key="3">
    <source>
        <dbReference type="Pfam" id="PF22335"/>
    </source>
</evidence>
<keyword evidence="2" id="KW-0051">Antiviral defense</keyword>